<feature type="domain" description="Molybdopterin dinucleotide-binding" evidence="8">
    <location>
        <begin position="622"/>
        <end position="740"/>
    </location>
</feature>
<keyword evidence="3" id="KW-0500">Molybdenum</keyword>
<dbReference type="RefSeq" id="WP_149810999.1">
    <property type="nucleotide sequence ID" value="NZ_VUKA01000001.1"/>
</dbReference>
<dbReference type="Pfam" id="PF00384">
    <property type="entry name" value="Molybdopterin"/>
    <property type="match status" value="1"/>
</dbReference>
<dbReference type="SUPFAM" id="SSF53706">
    <property type="entry name" value="Formate dehydrogenase/DMSO reductase, domains 1-3"/>
    <property type="match status" value="1"/>
</dbReference>
<dbReference type="EMBL" id="VUKA01000001">
    <property type="protein sequence ID" value="KAA2215047.1"/>
    <property type="molecule type" value="Genomic_DNA"/>
</dbReference>
<accession>A0A5B2TKM8</accession>
<comment type="similarity">
    <text evidence="2">Belongs to the prokaryotic molybdopterin-containing oxidoreductase family.</text>
</comment>
<dbReference type="Proteomes" id="UP000322110">
    <property type="component" value="Unassembled WGS sequence"/>
</dbReference>
<organism evidence="10 11">
    <name type="scientific">Teichococcus oryzae</name>
    <dbReference type="NCBI Taxonomy" id="1608942"/>
    <lineage>
        <taxon>Bacteria</taxon>
        <taxon>Pseudomonadati</taxon>
        <taxon>Pseudomonadota</taxon>
        <taxon>Alphaproteobacteria</taxon>
        <taxon>Acetobacterales</taxon>
        <taxon>Roseomonadaceae</taxon>
        <taxon>Roseomonas</taxon>
    </lineage>
</organism>
<dbReference type="OrthoDB" id="9759518at2"/>
<dbReference type="CDD" id="cd02793">
    <property type="entry name" value="MopB_CT_DMSOR-BSOR-TMAOR"/>
    <property type="match status" value="1"/>
</dbReference>
<dbReference type="GO" id="GO:0030151">
    <property type="term" value="F:molybdenum ion binding"/>
    <property type="evidence" value="ECO:0007669"/>
    <property type="project" value="TreeGrafter"/>
</dbReference>
<dbReference type="Gene3D" id="2.40.40.20">
    <property type="match status" value="1"/>
</dbReference>
<keyword evidence="5" id="KW-0574">Periplasm</keyword>
<dbReference type="PROSITE" id="PS00490">
    <property type="entry name" value="MOLYBDOPTERIN_PROK_2"/>
    <property type="match status" value="1"/>
</dbReference>
<comment type="caution">
    <text evidence="10">The sequence shown here is derived from an EMBL/GenBank/DDBJ whole genome shotgun (WGS) entry which is preliminary data.</text>
</comment>
<dbReference type="InterPro" id="IPR006656">
    <property type="entry name" value="Mopterin_OxRdtase"/>
</dbReference>
<evidence type="ECO:0000259" key="9">
    <source>
        <dbReference type="Pfam" id="PF18364"/>
    </source>
</evidence>
<dbReference type="GO" id="GO:0043546">
    <property type="term" value="F:molybdopterin cofactor binding"/>
    <property type="evidence" value="ECO:0007669"/>
    <property type="project" value="InterPro"/>
</dbReference>
<evidence type="ECO:0000256" key="4">
    <source>
        <dbReference type="ARBA" id="ARBA00022723"/>
    </source>
</evidence>
<dbReference type="Pfam" id="PF18364">
    <property type="entry name" value="Molybdopterin_N"/>
    <property type="match status" value="1"/>
</dbReference>
<evidence type="ECO:0000256" key="6">
    <source>
        <dbReference type="ARBA" id="ARBA00023002"/>
    </source>
</evidence>
<evidence type="ECO:0000256" key="3">
    <source>
        <dbReference type="ARBA" id="ARBA00022505"/>
    </source>
</evidence>
<dbReference type="PANTHER" id="PTHR43742">
    <property type="entry name" value="TRIMETHYLAMINE-N-OXIDE REDUCTASE"/>
    <property type="match status" value="1"/>
</dbReference>
<dbReference type="InterPro" id="IPR041460">
    <property type="entry name" value="Molybdopterin_N"/>
</dbReference>
<dbReference type="Gene3D" id="3.90.55.10">
    <property type="entry name" value="Dimethylsulfoxide Reductase, domain 3"/>
    <property type="match status" value="1"/>
</dbReference>
<evidence type="ECO:0000256" key="5">
    <source>
        <dbReference type="ARBA" id="ARBA00022764"/>
    </source>
</evidence>
<keyword evidence="6" id="KW-0560">Oxidoreductase</keyword>
<evidence type="ECO:0000256" key="2">
    <source>
        <dbReference type="ARBA" id="ARBA00010312"/>
    </source>
</evidence>
<name>A0A5B2TKM8_9PROT</name>
<dbReference type="GO" id="GO:0009055">
    <property type="term" value="F:electron transfer activity"/>
    <property type="evidence" value="ECO:0007669"/>
    <property type="project" value="TreeGrafter"/>
</dbReference>
<evidence type="ECO:0000259" key="7">
    <source>
        <dbReference type="Pfam" id="PF00384"/>
    </source>
</evidence>
<keyword evidence="11" id="KW-1185">Reference proteome</keyword>
<dbReference type="Gene3D" id="3.40.50.740">
    <property type="match status" value="1"/>
</dbReference>
<proteinExistence type="inferred from homology"/>
<keyword evidence="4" id="KW-0479">Metal-binding</keyword>
<dbReference type="InterPro" id="IPR009010">
    <property type="entry name" value="Asp_de-COase-like_dom_sf"/>
</dbReference>
<dbReference type="Gene3D" id="3.40.228.10">
    <property type="entry name" value="Dimethylsulfoxide Reductase, domain 2"/>
    <property type="match status" value="1"/>
</dbReference>
<dbReference type="InterPro" id="IPR006655">
    <property type="entry name" value="Mopterin_OxRdtase_prok_CS"/>
</dbReference>
<dbReference type="GO" id="GO:0016491">
    <property type="term" value="F:oxidoreductase activity"/>
    <property type="evidence" value="ECO:0007669"/>
    <property type="project" value="UniProtKB-KW"/>
</dbReference>
<evidence type="ECO:0000313" key="11">
    <source>
        <dbReference type="Proteomes" id="UP000322110"/>
    </source>
</evidence>
<gene>
    <name evidence="10" type="ORF">F0Q34_05110</name>
</gene>
<reference evidence="10 11" key="1">
    <citation type="journal article" date="2015" name="Int. J. Syst. Evol. Microbiol.">
        <title>Roseomonas oryzae sp. nov., isolated from paddy rhizosphere soil.</title>
        <authorList>
            <person name="Ramaprasad E.V."/>
            <person name="Sasikala Ch."/>
            <person name="Ramana Ch.V."/>
        </authorList>
    </citation>
    <scope>NUCLEOTIDE SEQUENCE [LARGE SCALE GENOMIC DNA]</scope>
    <source>
        <strain evidence="10 11">KCTC 42542</strain>
    </source>
</reference>
<evidence type="ECO:0000256" key="1">
    <source>
        <dbReference type="ARBA" id="ARBA00001942"/>
    </source>
</evidence>
<comment type="cofactor">
    <cofactor evidence="1">
        <name>Mo-bis(molybdopterin guanine dinucleotide)</name>
        <dbReference type="ChEBI" id="CHEBI:60539"/>
    </cofactor>
</comment>
<dbReference type="GO" id="GO:0030288">
    <property type="term" value="C:outer membrane-bounded periplasmic space"/>
    <property type="evidence" value="ECO:0007669"/>
    <property type="project" value="TreeGrafter"/>
</dbReference>
<dbReference type="Pfam" id="PF01568">
    <property type="entry name" value="Molydop_binding"/>
    <property type="match status" value="1"/>
</dbReference>
<dbReference type="InterPro" id="IPR006657">
    <property type="entry name" value="MoPterin_dinucl-bd_dom"/>
</dbReference>
<dbReference type="PANTHER" id="PTHR43742:SF10">
    <property type="entry name" value="TRIMETHYLAMINE-N-OXIDE REDUCTASE 2"/>
    <property type="match status" value="1"/>
</dbReference>
<dbReference type="InterPro" id="IPR041954">
    <property type="entry name" value="CT_DMSOR/BSOR/TMAOR"/>
</dbReference>
<sequence length="771" mass="84136">MTAFRPHSAHWGSFDAVVEQGRVVGVRPFAADPNPGALLQSIPATVHAESRIDRPYARAGWLRGERRGAQRGDRDFVPLPWDEAIRLVAEETARVRAEHGHASILGGSYGWSSAGRFHHARSQLHRFLGLGGGFTTQLTNYSYGAGMTLMPHILGTNDVLQGPVTDWPSIARHTRVMLCFGGLPLKNALVTAGGAGAHEYVPWLKQAAAAGVRFVNISPFRGDAPEFLKAEWVPIRPNTDTALMLGMAHALLSEGMEDRGFLATHCTGWDRLRPYILGESDGQPKTPEWAASLTGVPAETIRALAWEAARQPAMLTATWSLQRAEHGEQPWWMLVALAAMLGGIGRPGEGVAFGYGSLNGMGTPRRKLPSVGLPATRNPGGIGIPVSRVTELFERPGEILQYNGRDILLPDIRMIWWAGGNPFHHHQDLNRLRRGWNRAETIIVQEPWWTAAARHADIVLPATTTLERNDIGSSSSDRFVRAMHQAIPPQGQARNDHSMLADVADALGYRDRFTEQRDEGVWLRHLYERWRQVAGKHGFDAPGFDRFWAEGHVEVPPPDEDFVLFADFAADPEAHPLNTPSGKVELFSDTIAGFGYSESGGHPRWQEPAEYLGAPLAARFPLHLLSVQPATRLHGQLDPGPVSAASKIQGREPLLMHPGDAAGRGLEDGMLVRVFNERGACLAGLRLDEGLRPGVVAMATGAWWDPLPEEGGLDLHGNPNVLTQDVGTSRLGQGCAAQSCLVQVEAHRAAAPPVTVHRAPRPLERPSERPV</sequence>
<dbReference type="AlphaFoldDB" id="A0A5B2TKM8"/>
<feature type="domain" description="Molybdopterin oxidoreductase" evidence="7">
    <location>
        <begin position="51"/>
        <end position="505"/>
    </location>
</feature>
<dbReference type="InterPro" id="IPR050612">
    <property type="entry name" value="Prok_Mopterin_Oxidored"/>
</dbReference>
<feature type="domain" description="Molybdopterin oxidoreductase N-terminal" evidence="9">
    <location>
        <begin position="7"/>
        <end position="47"/>
    </location>
</feature>
<dbReference type="GO" id="GO:0009061">
    <property type="term" value="P:anaerobic respiration"/>
    <property type="evidence" value="ECO:0007669"/>
    <property type="project" value="TreeGrafter"/>
</dbReference>
<evidence type="ECO:0000259" key="8">
    <source>
        <dbReference type="Pfam" id="PF01568"/>
    </source>
</evidence>
<protein>
    <submittedName>
        <fullName evidence="10">Molybdopterin-dependent oxidoreductase</fullName>
    </submittedName>
</protein>
<evidence type="ECO:0000313" key="10">
    <source>
        <dbReference type="EMBL" id="KAA2215047.1"/>
    </source>
</evidence>
<dbReference type="SUPFAM" id="SSF50692">
    <property type="entry name" value="ADC-like"/>
    <property type="match status" value="1"/>
</dbReference>